<dbReference type="PROSITE" id="PS50932">
    <property type="entry name" value="HTH_LACI_2"/>
    <property type="match status" value="1"/>
</dbReference>
<dbReference type="Pfam" id="PF13377">
    <property type="entry name" value="Peripla_BP_3"/>
    <property type="match status" value="1"/>
</dbReference>
<proteinExistence type="predicted"/>
<evidence type="ECO:0000313" key="7">
    <source>
        <dbReference type="Proteomes" id="UP000612456"/>
    </source>
</evidence>
<dbReference type="SUPFAM" id="SSF47413">
    <property type="entry name" value="lambda repressor-like DNA-binding domains"/>
    <property type="match status" value="1"/>
</dbReference>
<keyword evidence="7" id="KW-1185">Reference proteome</keyword>
<organism evidence="6 7">
    <name type="scientific">Paenibacillus nasutitermitis</name>
    <dbReference type="NCBI Taxonomy" id="1652958"/>
    <lineage>
        <taxon>Bacteria</taxon>
        <taxon>Bacillati</taxon>
        <taxon>Bacillota</taxon>
        <taxon>Bacilli</taxon>
        <taxon>Bacillales</taxon>
        <taxon>Paenibacillaceae</taxon>
        <taxon>Paenibacillus</taxon>
    </lineage>
</organism>
<dbReference type="EMBL" id="BMHP01000002">
    <property type="protein sequence ID" value="GGD72081.1"/>
    <property type="molecule type" value="Genomic_DNA"/>
</dbReference>
<keyword evidence="4" id="KW-0804">Transcription</keyword>
<evidence type="ECO:0000256" key="3">
    <source>
        <dbReference type="ARBA" id="ARBA00023125"/>
    </source>
</evidence>
<keyword evidence="2" id="KW-0805">Transcription regulation</keyword>
<dbReference type="GO" id="GO:0000976">
    <property type="term" value="F:transcription cis-regulatory region binding"/>
    <property type="evidence" value="ECO:0007669"/>
    <property type="project" value="TreeGrafter"/>
</dbReference>
<reference evidence="6" key="1">
    <citation type="journal article" date="2014" name="Int. J. Syst. Evol. Microbiol.">
        <title>Complete genome sequence of Corynebacterium casei LMG S-19264T (=DSM 44701T), isolated from a smear-ripened cheese.</title>
        <authorList>
            <consortium name="US DOE Joint Genome Institute (JGI-PGF)"/>
            <person name="Walter F."/>
            <person name="Albersmeier A."/>
            <person name="Kalinowski J."/>
            <person name="Ruckert C."/>
        </authorList>
    </citation>
    <scope>NUCLEOTIDE SEQUENCE</scope>
    <source>
        <strain evidence="6">CGMCC 1.15178</strain>
    </source>
</reference>
<evidence type="ECO:0000256" key="2">
    <source>
        <dbReference type="ARBA" id="ARBA00023015"/>
    </source>
</evidence>
<dbReference type="InterPro" id="IPR000843">
    <property type="entry name" value="HTH_LacI"/>
</dbReference>
<dbReference type="AlphaFoldDB" id="A0A917DVZ0"/>
<dbReference type="SUPFAM" id="SSF53822">
    <property type="entry name" value="Periplasmic binding protein-like I"/>
    <property type="match status" value="1"/>
</dbReference>
<gene>
    <name evidence="6" type="ORF">GCM10010911_32500</name>
</gene>
<dbReference type="Proteomes" id="UP000612456">
    <property type="component" value="Unassembled WGS sequence"/>
</dbReference>
<evidence type="ECO:0000313" key="6">
    <source>
        <dbReference type="EMBL" id="GGD72081.1"/>
    </source>
</evidence>
<evidence type="ECO:0000259" key="5">
    <source>
        <dbReference type="PROSITE" id="PS50932"/>
    </source>
</evidence>
<dbReference type="InterPro" id="IPR028082">
    <property type="entry name" value="Peripla_BP_I"/>
</dbReference>
<keyword evidence="1" id="KW-0678">Repressor</keyword>
<dbReference type="RefSeq" id="WP_188992967.1">
    <property type="nucleotide sequence ID" value="NZ_BMHP01000002.1"/>
</dbReference>
<dbReference type="SMART" id="SM00354">
    <property type="entry name" value="HTH_LACI"/>
    <property type="match status" value="1"/>
</dbReference>
<keyword evidence="3" id="KW-0238">DNA-binding</keyword>
<dbReference type="GO" id="GO:0003700">
    <property type="term" value="F:DNA-binding transcription factor activity"/>
    <property type="evidence" value="ECO:0007669"/>
    <property type="project" value="TreeGrafter"/>
</dbReference>
<dbReference type="PANTHER" id="PTHR30146">
    <property type="entry name" value="LACI-RELATED TRANSCRIPTIONAL REPRESSOR"/>
    <property type="match status" value="1"/>
</dbReference>
<dbReference type="Gene3D" id="3.40.50.2300">
    <property type="match status" value="2"/>
</dbReference>
<dbReference type="PANTHER" id="PTHR30146:SF148">
    <property type="entry name" value="HTH-TYPE TRANSCRIPTIONAL REPRESSOR PURR-RELATED"/>
    <property type="match status" value="1"/>
</dbReference>
<dbReference type="InterPro" id="IPR046335">
    <property type="entry name" value="LacI/GalR-like_sensor"/>
</dbReference>
<accession>A0A917DVZ0</accession>
<dbReference type="Gene3D" id="1.10.260.40">
    <property type="entry name" value="lambda repressor-like DNA-binding domains"/>
    <property type="match status" value="1"/>
</dbReference>
<comment type="caution">
    <text evidence="6">The sequence shown here is derived from an EMBL/GenBank/DDBJ whole genome shotgun (WGS) entry which is preliminary data.</text>
</comment>
<dbReference type="CDD" id="cd01392">
    <property type="entry name" value="HTH_LacI"/>
    <property type="match status" value="1"/>
</dbReference>
<name>A0A917DVZ0_9BACL</name>
<dbReference type="InterPro" id="IPR010982">
    <property type="entry name" value="Lambda_DNA-bd_dom_sf"/>
</dbReference>
<sequence>MSKKITLDDISKQLGLSTAAVSKALRGLDGISEETRKLVIDTAKRLKYKSFAELPAETKNVTGKVMFLVDHRVITEPHTMASYFYMDKAFKEYGMQVTLQVLPSNDDELLVEPLLRDPDIIAHFMFGRTSAHIAELLGKANKPLIIIDHFFPYSNIDSVMVDDYYGAFLAVKHFVNNGHVRIGFIGDNKLSPGFHARYRGFCDALDYWGLDLHPEFMYDIRFVNAYGDIRFNILQEKLDFKHLPTAFFCANDPIAFVLNNALIAEGIQIPDEVSIIGFDNLDSCQWQSPPLTSLNYPREQIAVQTLNLLLWRMENPGEPCNKILIQPDLVKRQSVSIAKK</sequence>
<protein>
    <submittedName>
        <fullName evidence="6">LacI family transcriptional regulator</fullName>
    </submittedName>
</protein>
<evidence type="ECO:0000256" key="1">
    <source>
        <dbReference type="ARBA" id="ARBA00022491"/>
    </source>
</evidence>
<feature type="domain" description="HTH lacI-type" evidence="5">
    <location>
        <begin position="5"/>
        <end position="49"/>
    </location>
</feature>
<reference evidence="6" key="2">
    <citation type="submission" date="2020-09" db="EMBL/GenBank/DDBJ databases">
        <authorList>
            <person name="Sun Q."/>
            <person name="Zhou Y."/>
        </authorList>
    </citation>
    <scope>NUCLEOTIDE SEQUENCE</scope>
    <source>
        <strain evidence="6">CGMCC 1.15178</strain>
    </source>
</reference>
<evidence type="ECO:0000256" key="4">
    <source>
        <dbReference type="ARBA" id="ARBA00023163"/>
    </source>
</evidence>